<comment type="caution">
    <text evidence="5">The sequence shown here is derived from an EMBL/GenBank/DDBJ whole genome shotgun (WGS) entry which is preliminary data.</text>
</comment>
<dbReference type="InterPro" id="IPR050465">
    <property type="entry name" value="UPF0194_transport"/>
</dbReference>
<sequence precursor="true">MGGIGRLTLSIHRRLRIMKFRTFSFMWLLVTALPLLADSPAEQEKQSDNKADPKTATEVSPPIKLDGIFQAVRQSELMVDNEQLTEFKLLRILPHGTTVKAGAPVIWFDTDGLDEKLEKAETEYRLAELQMEADEFEYEQFLESQELDRDAAKRARDNARSDYDHFMKIQLEREIADAKQDLKSAEFSVESAKEELDQLTQMYEEDDLTEESEEIVLRRARFTYESAMHRLTNSKIRIRRSLDVLIPRREASQEETLDRALMRYDKAMHDLDIAQRKRELEMERKREDVEETLRDYEQMREERKDVVLKAPHDGIVLHGKLNRGKLSDKPVSWSPGSKLANRTVIATIADPAKLQVRVDLPEQHRALIEPGKPVTLTAKAMPDVSFAAKVREVAEVPYVPGKFDCVISVPMRKVSGVRPTMACEVEIEQQVQDDE</sequence>
<proteinExistence type="predicted"/>
<name>A0A5C6FSA3_9PLAN</name>
<dbReference type="AlphaFoldDB" id="A0A5C6FSA3"/>
<dbReference type="Gene3D" id="2.40.30.170">
    <property type="match status" value="1"/>
</dbReference>
<evidence type="ECO:0000313" key="6">
    <source>
        <dbReference type="Proteomes" id="UP000316476"/>
    </source>
</evidence>
<reference evidence="5 6" key="1">
    <citation type="submission" date="2019-02" db="EMBL/GenBank/DDBJ databases">
        <title>Deep-cultivation of Planctomycetes and their phenomic and genomic characterization uncovers novel biology.</title>
        <authorList>
            <person name="Wiegand S."/>
            <person name="Jogler M."/>
            <person name="Boedeker C."/>
            <person name="Pinto D."/>
            <person name="Vollmers J."/>
            <person name="Rivas-Marin E."/>
            <person name="Kohn T."/>
            <person name="Peeters S.H."/>
            <person name="Heuer A."/>
            <person name="Rast P."/>
            <person name="Oberbeckmann S."/>
            <person name="Bunk B."/>
            <person name="Jeske O."/>
            <person name="Meyerdierks A."/>
            <person name="Storesund J.E."/>
            <person name="Kallscheuer N."/>
            <person name="Luecker S."/>
            <person name="Lage O.M."/>
            <person name="Pohl T."/>
            <person name="Merkel B.J."/>
            <person name="Hornburger P."/>
            <person name="Mueller R.-W."/>
            <person name="Bruemmer F."/>
            <person name="Labrenz M."/>
            <person name="Spormann A.M."/>
            <person name="Op Den Camp H."/>
            <person name="Overmann J."/>
            <person name="Amann R."/>
            <person name="Jetten M.S.M."/>
            <person name="Mascher T."/>
            <person name="Medema M.H."/>
            <person name="Devos D.P."/>
            <person name="Kaster A.-K."/>
            <person name="Ovreas L."/>
            <person name="Rohde M."/>
            <person name="Galperin M.Y."/>
            <person name="Jogler C."/>
        </authorList>
    </citation>
    <scope>NUCLEOTIDE SEQUENCE [LARGE SCALE GENOMIC DNA]</scope>
    <source>
        <strain evidence="5 6">V7</strain>
    </source>
</reference>
<dbReference type="PANTHER" id="PTHR32347:SF14">
    <property type="entry name" value="EFFLUX SYSTEM COMPONENT YKNX-RELATED"/>
    <property type="match status" value="1"/>
</dbReference>
<feature type="chain" id="PRO_5023121460" evidence="4">
    <location>
        <begin position="38"/>
        <end position="435"/>
    </location>
</feature>
<comment type="subcellular location">
    <subcellularLocation>
        <location evidence="1">Cell envelope</location>
    </subcellularLocation>
</comment>
<keyword evidence="4" id="KW-0732">Signal</keyword>
<dbReference type="PANTHER" id="PTHR32347">
    <property type="entry name" value="EFFLUX SYSTEM COMPONENT YKNX-RELATED"/>
    <property type="match status" value="1"/>
</dbReference>
<dbReference type="Proteomes" id="UP000316476">
    <property type="component" value="Unassembled WGS sequence"/>
</dbReference>
<evidence type="ECO:0000256" key="3">
    <source>
        <dbReference type="SAM" id="Coils"/>
    </source>
</evidence>
<dbReference type="GO" id="GO:0030313">
    <property type="term" value="C:cell envelope"/>
    <property type="evidence" value="ECO:0007669"/>
    <property type="project" value="UniProtKB-SubCell"/>
</dbReference>
<evidence type="ECO:0000256" key="4">
    <source>
        <dbReference type="SAM" id="SignalP"/>
    </source>
</evidence>
<keyword evidence="2 3" id="KW-0175">Coiled coil</keyword>
<feature type="coiled-coil region" evidence="3">
    <location>
        <begin position="257"/>
        <end position="309"/>
    </location>
</feature>
<feature type="coiled-coil region" evidence="3">
    <location>
        <begin position="110"/>
        <end position="209"/>
    </location>
</feature>
<evidence type="ECO:0000256" key="1">
    <source>
        <dbReference type="ARBA" id="ARBA00004196"/>
    </source>
</evidence>
<evidence type="ECO:0000313" key="5">
    <source>
        <dbReference type="EMBL" id="TWU65809.1"/>
    </source>
</evidence>
<dbReference type="EMBL" id="SJPZ01000001">
    <property type="protein sequence ID" value="TWU65809.1"/>
    <property type="molecule type" value="Genomic_DNA"/>
</dbReference>
<dbReference type="OrthoDB" id="243506at2"/>
<gene>
    <name evidence="5" type="ORF">V7x_13620</name>
</gene>
<protein>
    <submittedName>
        <fullName evidence="5">HlyD family secretion protein</fullName>
    </submittedName>
</protein>
<evidence type="ECO:0000256" key="2">
    <source>
        <dbReference type="ARBA" id="ARBA00023054"/>
    </source>
</evidence>
<organism evidence="5 6">
    <name type="scientific">Crateriforma conspicua</name>
    <dbReference type="NCBI Taxonomy" id="2527996"/>
    <lineage>
        <taxon>Bacteria</taxon>
        <taxon>Pseudomonadati</taxon>
        <taxon>Planctomycetota</taxon>
        <taxon>Planctomycetia</taxon>
        <taxon>Planctomycetales</taxon>
        <taxon>Planctomycetaceae</taxon>
        <taxon>Crateriforma</taxon>
    </lineage>
</organism>
<accession>A0A5C6FSA3</accession>
<feature type="signal peptide" evidence="4">
    <location>
        <begin position="1"/>
        <end position="37"/>
    </location>
</feature>